<dbReference type="EMBL" id="LLZG01000054">
    <property type="protein sequence ID" value="KUL42130.1"/>
    <property type="molecule type" value="Genomic_DNA"/>
</dbReference>
<organism evidence="2 3">
    <name type="scientific">Streptomyces regalis</name>
    <dbReference type="NCBI Taxonomy" id="68262"/>
    <lineage>
        <taxon>Bacteria</taxon>
        <taxon>Bacillati</taxon>
        <taxon>Actinomycetota</taxon>
        <taxon>Actinomycetes</taxon>
        <taxon>Kitasatosporales</taxon>
        <taxon>Streptomycetaceae</taxon>
        <taxon>Streptomyces</taxon>
    </lineage>
</organism>
<gene>
    <name evidence="2" type="ORF">ADL12_10145</name>
</gene>
<dbReference type="AlphaFoldDB" id="A0A0X3VBL2"/>
<evidence type="ECO:0000313" key="2">
    <source>
        <dbReference type="EMBL" id="KUL42130.1"/>
    </source>
</evidence>
<dbReference type="GO" id="GO:0006529">
    <property type="term" value="P:asparagine biosynthetic process"/>
    <property type="evidence" value="ECO:0007669"/>
    <property type="project" value="InterPro"/>
</dbReference>
<dbReference type="InterPro" id="IPR001962">
    <property type="entry name" value="Asn_synthase"/>
</dbReference>
<dbReference type="GO" id="GO:0004066">
    <property type="term" value="F:asparagine synthase (glutamine-hydrolyzing) activity"/>
    <property type="evidence" value="ECO:0007669"/>
    <property type="project" value="InterPro"/>
</dbReference>
<feature type="domain" description="Asparagine synthetase" evidence="1">
    <location>
        <begin position="198"/>
        <end position="338"/>
    </location>
</feature>
<evidence type="ECO:0000313" key="3">
    <source>
        <dbReference type="Proteomes" id="UP000053923"/>
    </source>
</evidence>
<dbReference type="Gene3D" id="3.40.50.620">
    <property type="entry name" value="HUPs"/>
    <property type="match status" value="1"/>
</dbReference>
<comment type="caution">
    <text evidence="2">The sequence shown here is derived from an EMBL/GenBank/DDBJ whole genome shotgun (WGS) entry which is preliminary data.</text>
</comment>
<evidence type="ECO:0000259" key="1">
    <source>
        <dbReference type="Pfam" id="PF00733"/>
    </source>
</evidence>
<dbReference type="InterPro" id="IPR014729">
    <property type="entry name" value="Rossmann-like_a/b/a_fold"/>
</dbReference>
<accession>A0A0X3VBL2</accession>
<dbReference type="Pfam" id="PF00733">
    <property type="entry name" value="Asn_synthase"/>
    <property type="match status" value="1"/>
</dbReference>
<keyword evidence="3" id="KW-1185">Reference proteome</keyword>
<reference evidence="3" key="1">
    <citation type="submission" date="2015-10" db="EMBL/GenBank/DDBJ databases">
        <authorList>
            <person name="Ju K.-S."/>
            <person name="Doroghazi J.R."/>
            <person name="Metcalf W.W."/>
        </authorList>
    </citation>
    <scope>NUCLEOTIDE SEQUENCE [LARGE SCALE GENOMIC DNA]</scope>
    <source>
        <strain evidence="3">NRRL 3151</strain>
    </source>
</reference>
<dbReference type="SUPFAM" id="SSF52402">
    <property type="entry name" value="Adenine nucleotide alpha hydrolases-like"/>
    <property type="match status" value="1"/>
</dbReference>
<proteinExistence type="predicted"/>
<sequence length="490" mass="53134">MLSFRLRLTDTRSTAWRWDTDRWANGQSWIRPAHAAVLDAELVPGDGTGACVLVREDKGGEVDFTSLLLRPDEVQVSAGVFGTAPLYLVTVGEVLYGSWGLTDLRPHLRPDRLNPRAVARTLGRQHRYSADTLFDGVYRLTERATAVFTTAGLAILYPEPAQHVLEPRRLRTGADPVDASDALLTEILGEWRSTANCVGVELSGGADSGNVSLSTAAAGFGSVHTFGLLMGGRIGRLQQDRRRMLADHLGLRDTAVPAMQYPPFVPGGVREQGAPHDPAGAFYQEAFDVVRGHVAAHGCEVIFTGGGGDEVNACHSRTDAELPAADPVPWLGDKAIEALAQVDENLAPIPVLPVPTLMAFGLHNPAYLRLGVWPVAPLVHPRVVRFMEQLPYEHKQGEAMFRNRLRRAGLPESVAAPTEPENFLAVMESGLRNYGLSLLDNMLRESLLVDLGYVDPVALALARDHAERAPVMPDLLCDTLALEVGLRSLA</sequence>
<protein>
    <submittedName>
        <fullName evidence="2">Asparagine synthase</fullName>
    </submittedName>
</protein>
<dbReference type="OrthoDB" id="5933081at2"/>
<name>A0A0X3VBL2_9ACTN</name>
<dbReference type="Proteomes" id="UP000053923">
    <property type="component" value="Unassembled WGS sequence"/>
</dbReference>